<comment type="catalytic activity">
    <reaction evidence="2">
        <text>4-amino-2-methyl-5-(phosphooxymethyl)pyrimidine + ATP = 4-amino-2-methyl-5-(diphosphooxymethyl)pyrimidine + ADP</text>
        <dbReference type="Rhea" id="RHEA:19893"/>
        <dbReference type="ChEBI" id="CHEBI:30616"/>
        <dbReference type="ChEBI" id="CHEBI:57841"/>
        <dbReference type="ChEBI" id="CHEBI:58354"/>
        <dbReference type="ChEBI" id="CHEBI:456216"/>
        <dbReference type="EC" id="2.7.4.7"/>
    </reaction>
</comment>
<keyword evidence="18" id="KW-1185">Reference proteome</keyword>
<dbReference type="GO" id="GO:0005829">
    <property type="term" value="C:cytosol"/>
    <property type="evidence" value="ECO:0007669"/>
    <property type="project" value="TreeGrafter"/>
</dbReference>
<proteinExistence type="inferred from homology"/>
<comment type="similarity">
    <text evidence="4">Belongs to the ThiD family.</text>
</comment>
<evidence type="ECO:0000256" key="2">
    <source>
        <dbReference type="ARBA" id="ARBA00000565"/>
    </source>
</evidence>
<evidence type="ECO:0000256" key="6">
    <source>
        <dbReference type="ARBA" id="ARBA00012963"/>
    </source>
</evidence>
<keyword evidence="11" id="KW-0067">ATP-binding</keyword>
<sequence length="263" mass="28010">MKTALTIAGSDSSGGAGIQADLKSFAANGVFGMSVINSVTSQNTTGVFGVYDIPCDVVASQIDAVFKDIFPDAVKIGMVSSAEIISTIADRLKYYNTKNIVLDTVMVSTSGCKLLRDDAIDALTSVLFPIADIITPNLHEAQILCGFDIRSESDMVRAADVIYNKYNVTVLLKGGHLANTSNDLLYDGNETWFEAVRIDNPNTHGTGCTLSSAIAANLAKGMDIKTAVKSAKDYITGALSDMLDLGKGSGPLNHMYKFYPNKK</sequence>
<evidence type="ECO:0000256" key="14">
    <source>
        <dbReference type="ARBA" id="ARBA00042102"/>
    </source>
</evidence>
<dbReference type="Pfam" id="PF08543">
    <property type="entry name" value="Phos_pyr_kin"/>
    <property type="match status" value="1"/>
</dbReference>
<evidence type="ECO:0000256" key="10">
    <source>
        <dbReference type="ARBA" id="ARBA00022777"/>
    </source>
</evidence>
<dbReference type="NCBIfam" id="TIGR00097">
    <property type="entry name" value="HMP-P_kinase"/>
    <property type="match status" value="1"/>
</dbReference>
<evidence type="ECO:0000256" key="4">
    <source>
        <dbReference type="ARBA" id="ARBA00009879"/>
    </source>
</evidence>
<evidence type="ECO:0000256" key="5">
    <source>
        <dbReference type="ARBA" id="ARBA00012135"/>
    </source>
</evidence>
<dbReference type="GO" id="GO:0008972">
    <property type="term" value="F:phosphomethylpyrimidine kinase activity"/>
    <property type="evidence" value="ECO:0007669"/>
    <property type="project" value="UniProtKB-EC"/>
</dbReference>
<comment type="pathway">
    <text evidence="3">Cofactor biosynthesis; thiamine diphosphate biosynthesis; 4-amino-2-methyl-5-diphosphomethylpyrimidine from 5-amino-1-(5-phospho-D-ribosyl)imidazole: step 3/3.</text>
</comment>
<dbReference type="AlphaFoldDB" id="A0AAE3JAF6"/>
<dbReference type="InterPro" id="IPR013749">
    <property type="entry name" value="PM/HMP-P_kinase-1"/>
</dbReference>
<evidence type="ECO:0000256" key="9">
    <source>
        <dbReference type="ARBA" id="ARBA00022741"/>
    </source>
</evidence>
<keyword evidence="12" id="KW-0784">Thiamine biosynthesis</keyword>
<keyword evidence="9" id="KW-0547">Nucleotide-binding</keyword>
<name>A0AAE3JAF6_9FIRM</name>
<dbReference type="EC" id="2.7.1.49" evidence="5"/>
<dbReference type="InterPro" id="IPR004399">
    <property type="entry name" value="HMP/HMP-P_kinase_dom"/>
</dbReference>
<keyword evidence="8 17" id="KW-0808">Transferase</keyword>
<organism evidence="17 18">
    <name type="scientific">Hominilimicola fabiformis</name>
    <dbReference type="NCBI Taxonomy" id="2885356"/>
    <lineage>
        <taxon>Bacteria</taxon>
        <taxon>Bacillati</taxon>
        <taxon>Bacillota</taxon>
        <taxon>Clostridia</taxon>
        <taxon>Eubacteriales</taxon>
        <taxon>Oscillospiraceae</taxon>
        <taxon>Hominilimicola</taxon>
    </lineage>
</organism>
<accession>A0AAE3JAF6</accession>
<dbReference type="CDD" id="cd01169">
    <property type="entry name" value="HMPP_kinase"/>
    <property type="match status" value="1"/>
</dbReference>
<evidence type="ECO:0000256" key="7">
    <source>
        <dbReference type="ARBA" id="ARBA00019161"/>
    </source>
</evidence>
<dbReference type="InterPro" id="IPR029056">
    <property type="entry name" value="Ribokinase-like"/>
</dbReference>
<dbReference type="PANTHER" id="PTHR20858:SF17">
    <property type="entry name" value="HYDROXYMETHYLPYRIMIDINE_PHOSPHOMETHYLPYRIMIDINE KINASE THI20-RELATED"/>
    <property type="match status" value="1"/>
</dbReference>
<reference evidence="17 18" key="1">
    <citation type="submission" date="2021-10" db="EMBL/GenBank/DDBJ databases">
        <title>Anaerobic single-cell dispensing facilitates the cultivation of human gut bacteria.</title>
        <authorList>
            <person name="Afrizal A."/>
        </authorList>
    </citation>
    <scope>NUCLEOTIDE SEQUENCE [LARGE SCALE GENOMIC DNA]</scope>
    <source>
        <strain evidence="17 18">CLA-AA-H232</strain>
    </source>
</reference>
<comment type="pathway">
    <text evidence="13">Cofactor biosynthesis; thiamine diphosphate biosynthesis; 4-amino-2-methyl-5-diphosphomethylpyrimidine from 5-amino-1-(5-phospho-D-ribosyl)imidazole: step 2/3.</text>
</comment>
<comment type="catalytic activity">
    <reaction evidence="1">
        <text>4-amino-5-hydroxymethyl-2-methylpyrimidine + ATP = 4-amino-2-methyl-5-(phosphooxymethyl)pyrimidine + ADP + H(+)</text>
        <dbReference type="Rhea" id="RHEA:23096"/>
        <dbReference type="ChEBI" id="CHEBI:15378"/>
        <dbReference type="ChEBI" id="CHEBI:16892"/>
        <dbReference type="ChEBI" id="CHEBI:30616"/>
        <dbReference type="ChEBI" id="CHEBI:58354"/>
        <dbReference type="ChEBI" id="CHEBI:456216"/>
        <dbReference type="EC" id="2.7.1.49"/>
    </reaction>
</comment>
<dbReference type="Gene3D" id="3.40.1190.20">
    <property type="match status" value="1"/>
</dbReference>
<dbReference type="EC" id="2.7.4.7" evidence="6"/>
<evidence type="ECO:0000256" key="12">
    <source>
        <dbReference type="ARBA" id="ARBA00022977"/>
    </source>
</evidence>
<gene>
    <name evidence="17" type="primary">thiD</name>
    <name evidence="17" type="ORF">LKE05_11380</name>
</gene>
<evidence type="ECO:0000313" key="17">
    <source>
        <dbReference type="EMBL" id="MCC2211386.1"/>
    </source>
</evidence>
<evidence type="ECO:0000256" key="11">
    <source>
        <dbReference type="ARBA" id="ARBA00022840"/>
    </source>
</evidence>
<protein>
    <recommendedName>
        <fullName evidence="7">Hydroxymethylpyrimidine/phosphomethylpyrimidine kinase</fullName>
        <ecNumber evidence="5">2.7.1.49</ecNumber>
        <ecNumber evidence="6">2.7.4.7</ecNumber>
    </recommendedName>
    <alternativeName>
        <fullName evidence="14">Hydroxymethylpyrimidine kinase</fullName>
    </alternativeName>
    <alternativeName>
        <fullName evidence="15">Hydroxymethylpyrimidine phosphate kinase</fullName>
    </alternativeName>
</protein>
<evidence type="ECO:0000256" key="3">
    <source>
        <dbReference type="ARBA" id="ARBA00004769"/>
    </source>
</evidence>
<dbReference type="GO" id="GO:0009228">
    <property type="term" value="P:thiamine biosynthetic process"/>
    <property type="evidence" value="ECO:0007669"/>
    <property type="project" value="UniProtKB-KW"/>
</dbReference>
<dbReference type="Proteomes" id="UP001198242">
    <property type="component" value="Unassembled WGS sequence"/>
</dbReference>
<dbReference type="SUPFAM" id="SSF53613">
    <property type="entry name" value="Ribokinase-like"/>
    <property type="match status" value="1"/>
</dbReference>
<dbReference type="RefSeq" id="WP_308456937.1">
    <property type="nucleotide sequence ID" value="NZ_JAJEQM010000017.1"/>
</dbReference>
<evidence type="ECO:0000256" key="1">
    <source>
        <dbReference type="ARBA" id="ARBA00000151"/>
    </source>
</evidence>
<dbReference type="FunFam" id="3.40.1190.20:FF:000003">
    <property type="entry name" value="Phosphomethylpyrimidine kinase ThiD"/>
    <property type="match status" value="1"/>
</dbReference>
<evidence type="ECO:0000313" key="18">
    <source>
        <dbReference type="Proteomes" id="UP001198242"/>
    </source>
</evidence>
<comment type="caution">
    <text evidence="17">The sequence shown here is derived from an EMBL/GenBank/DDBJ whole genome shotgun (WGS) entry which is preliminary data.</text>
</comment>
<keyword evidence="10 17" id="KW-0418">Kinase</keyword>
<dbReference type="PANTHER" id="PTHR20858">
    <property type="entry name" value="PHOSPHOMETHYLPYRIMIDINE KINASE"/>
    <property type="match status" value="1"/>
</dbReference>
<evidence type="ECO:0000256" key="13">
    <source>
        <dbReference type="ARBA" id="ARBA00037917"/>
    </source>
</evidence>
<feature type="domain" description="Pyridoxamine kinase/Phosphomethylpyrimidine kinase" evidence="16">
    <location>
        <begin position="11"/>
        <end position="253"/>
    </location>
</feature>
<dbReference type="EMBL" id="JAJEQM010000017">
    <property type="protein sequence ID" value="MCC2211386.1"/>
    <property type="molecule type" value="Genomic_DNA"/>
</dbReference>
<dbReference type="GO" id="GO:0005524">
    <property type="term" value="F:ATP binding"/>
    <property type="evidence" value="ECO:0007669"/>
    <property type="project" value="UniProtKB-KW"/>
</dbReference>
<evidence type="ECO:0000256" key="8">
    <source>
        <dbReference type="ARBA" id="ARBA00022679"/>
    </source>
</evidence>
<evidence type="ECO:0000259" key="16">
    <source>
        <dbReference type="Pfam" id="PF08543"/>
    </source>
</evidence>
<evidence type="ECO:0000256" key="15">
    <source>
        <dbReference type="ARBA" id="ARBA00043176"/>
    </source>
</evidence>
<dbReference type="GO" id="GO:0008902">
    <property type="term" value="F:hydroxymethylpyrimidine kinase activity"/>
    <property type="evidence" value="ECO:0007669"/>
    <property type="project" value="UniProtKB-EC"/>
</dbReference>